<evidence type="ECO:0000259" key="4">
    <source>
        <dbReference type="PROSITE" id="PS50042"/>
    </source>
</evidence>
<dbReference type="InterPro" id="IPR041095">
    <property type="entry name" value="EFG_II"/>
</dbReference>
<dbReference type="EMBL" id="JACRSQ010000032">
    <property type="protein sequence ID" value="MBC8544810.1"/>
    <property type="molecule type" value="Genomic_DNA"/>
</dbReference>
<sequence length="592" mass="65977">MKIINLGIFAHVDAGKTTLTENILLDSHLTKELGKVEKQTSHVDTMDLERSMGITIQSTSVRIELENTVINLIDTPGHADLYSEVERVIPVIDGAVVIVSAVEGVQAQTVKILSLLQSQGVRILFFINKLDAVGADASAVIDDIHEQLNVETLVMQTWDTDGKSLLVKRRLDEALFDELQAKSAEKQATSLSVLLLQRNIMPVFVGSAKLSVGIRDVLWGITNFIPERQPLAAEFSALVYKVGFQEGGGRMCYIRVFSGSIHLLERVYNTRTGQFEKVMRLYGYDGLKLKQETALGVNEIGVLCGIQAKVGDILGISDGVRTLSHKTQSLFQINVIPFDESQSVQIYQALRKLQEEEPSINIRWNAAAKEIWMDILGEIQLKVLQDKLLKQYSLSVSFGKTSVIYKETPRKKSSISLCANIFTSIELTVEPIERGKGVLIQSEVSTDKLFKKYQNVVITNIYKALQTGTRGHEVTDIQVTITGGKSTPVASNSKDFADLAYRAIVLALQRSGVQLLQPYLSFELSYPSLYNQSVMKLLTIYQCIIADIWYDKQRTIVIGSVSAENEREITKKLVTVTEGYGNWLSEYSHYDI</sequence>
<keyword evidence="2" id="KW-0648">Protein biosynthesis</keyword>
<dbReference type="RefSeq" id="WP_177714095.1">
    <property type="nucleotide sequence ID" value="NZ_JACRSQ010000032.1"/>
</dbReference>
<proteinExistence type="predicted"/>
<dbReference type="PROSITE" id="PS50042">
    <property type="entry name" value="CNMP_BINDING_3"/>
    <property type="match status" value="1"/>
</dbReference>
<dbReference type="AlphaFoldDB" id="A0A926DT49"/>
<protein>
    <submittedName>
        <fullName evidence="6">GTP-binding protein</fullName>
    </submittedName>
</protein>
<dbReference type="Gene3D" id="3.30.70.240">
    <property type="match status" value="1"/>
</dbReference>
<dbReference type="Gene3D" id="3.30.230.10">
    <property type="match status" value="1"/>
</dbReference>
<reference evidence="6" key="1">
    <citation type="submission" date="2020-08" db="EMBL/GenBank/DDBJ databases">
        <title>Genome public.</title>
        <authorList>
            <person name="Liu C."/>
            <person name="Sun Q."/>
        </authorList>
    </citation>
    <scope>NUCLEOTIDE SEQUENCE</scope>
    <source>
        <strain evidence="6">NSJ-32</strain>
    </source>
</reference>
<dbReference type="InterPro" id="IPR000795">
    <property type="entry name" value="T_Tr_GTP-bd_dom"/>
</dbReference>
<feature type="domain" description="Cyclic nucleotide-binding" evidence="4">
    <location>
        <begin position="338"/>
        <end position="410"/>
    </location>
</feature>
<dbReference type="Proteomes" id="UP000657006">
    <property type="component" value="Unassembled WGS sequence"/>
</dbReference>
<dbReference type="GO" id="GO:0003924">
    <property type="term" value="F:GTPase activity"/>
    <property type="evidence" value="ECO:0007669"/>
    <property type="project" value="InterPro"/>
</dbReference>
<dbReference type="Pfam" id="PF00679">
    <property type="entry name" value="EFG_C"/>
    <property type="match status" value="1"/>
</dbReference>
<dbReference type="Pfam" id="PF00009">
    <property type="entry name" value="GTP_EFTU"/>
    <property type="match status" value="1"/>
</dbReference>
<dbReference type="PRINTS" id="PR00315">
    <property type="entry name" value="ELONGATNFCT"/>
</dbReference>
<keyword evidence="3" id="KW-0342">GTP-binding</keyword>
<dbReference type="Gene3D" id="3.40.50.300">
    <property type="entry name" value="P-loop containing nucleotide triphosphate hydrolases"/>
    <property type="match status" value="1"/>
</dbReference>
<organism evidence="6 7">
    <name type="scientific">Bianquea renquensis</name>
    <dbReference type="NCBI Taxonomy" id="2763661"/>
    <lineage>
        <taxon>Bacteria</taxon>
        <taxon>Bacillati</taxon>
        <taxon>Bacillota</taxon>
        <taxon>Clostridia</taxon>
        <taxon>Eubacteriales</taxon>
        <taxon>Bianqueaceae</taxon>
        <taxon>Bianquea</taxon>
    </lineage>
</organism>
<dbReference type="Pfam" id="PF03764">
    <property type="entry name" value="EFG_IV"/>
    <property type="match status" value="1"/>
</dbReference>
<dbReference type="InterPro" id="IPR005517">
    <property type="entry name" value="Transl_elong_EFG/EF2_IV"/>
</dbReference>
<name>A0A926DT49_9FIRM</name>
<dbReference type="Pfam" id="PF14492">
    <property type="entry name" value="EFG_III"/>
    <property type="match status" value="1"/>
</dbReference>
<evidence type="ECO:0000313" key="6">
    <source>
        <dbReference type="EMBL" id="MBC8544810.1"/>
    </source>
</evidence>
<dbReference type="PRINTS" id="PR01037">
    <property type="entry name" value="TCRTETOQM"/>
</dbReference>
<dbReference type="InterPro" id="IPR000640">
    <property type="entry name" value="EFG_V-like"/>
</dbReference>
<dbReference type="SUPFAM" id="SSF54980">
    <property type="entry name" value="EF-G C-terminal domain-like"/>
    <property type="match status" value="2"/>
</dbReference>
<dbReference type="InterPro" id="IPR005225">
    <property type="entry name" value="Small_GTP-bd"/>
</dbReference>
<dbReference type="PANTHER" id="PTHR43261">
    <property type="entry name" value="TRANSLATION ELONGATION FACTOR G-RELATED"/>
    <property type="match status" value="1"/>
</dbReference>
<dbReference type="PROSITE" id="PS51722">
    <property type="entry name" value="G_TR_2"/>
    <property type="match status" value="1"/>
</dbReference>
<dbReference type="InterPro" id="IPR027417">
    <property type="entry name" value="P-loop_NTPase"/>
</dbReference>
<dbReference type="SUPFAM" id="SSF50447">
    <property type="entry name" value="Translation proteins"/>
    <property type="match status" value="1"/>
</dbReference>
<dbReference type="InterPro" id="IPR014721">
    <property type="entry name" value="Ribsml_uS5_D2-typ_fold_subgr"/>
</dbReference>
<gene>
    <name evidence="6" type="ORF">H8730_14775</name>
</gene>
<feature type="domain" description="Tr-type G" evidence="5">
    <location>
        <begin position="1"/>
        <end position="231"/>
    </location>
</feature>
<evidence type="ECO:0000256" key="1">
    <source>
        <dbReference type="ARBA" id="ARBA00022741"/>
    </source>
</evidence>
<dbReference type="NCBIfam" id="TIGR00231">
    <property type="entry name" value="small_GTP"/>
    <property type="match status" value="1"/>
</dbReference>
<dbReference type="InterPro" id="IPR000595">
    <property type="entry name" value="cNMP-bd_dom"/>
</dbReference>
<dbReference type="Gene3D" id="2.40.30.10">
    <property type="entry name" value="Translation factors"/>
    <property type="match status" value="1"/>
</dbReference>
<dbReference type="InterPro" id="IPR035647">
    <property type="entry name" value="EFG_III/V"/>
</dbReference>
<dbReference type="Gene3D" id="3.30.70.870">
    <property type="entry name" value="Elongation Factor G (Translational Gtpase), domain 3"/>
    <property type="match status" value="1"/>
</dbReference>
<evidence type="ECO:0000256" key="2">
    <source>
        <dbReference type="ARBA" id="ARBA00022917"/>
    </source>
</evidence>
<dbReference type="GO" id="GO:0005525">
    <property type="term" value="F:GTP binding"/>
    <property type="evidence" value="ECO:0007669"/>
    <property type="project" value="UniProtKB-KW"/>
</dbReference>
<evidence type="ECO:0000259" key="5">
    <source>
        <dbReference type="PROSITE" id="PS51722"/>
    </source>
</evidence>
<dbReference type="SUPFAM" id="SSF52540">
    <property type="entry name" value="P-loop containing nucleoside triphosphate hydrolases"/>
    <property type="match status" value="1"/>
</dbReference>
<keyword evidence="1" id="KW-0547">Nucleotide-binding</keyword>
<dbReference type="SUPFAM" id="SSF54211">
    <property type="entry name" value="Ribosomal protein S5 domain 2-like"/>
    <property type="match status" value="1"/>
</dbReference>
<dbReference type="PANTHER" id="PTHR43261:SF1">
    <property type="entry name" value="RIBOSOME-RELEASING FACTOR 2, MITOCHONDRIAL"/>
    <property type="match status" value="1"/>
</dbReference>
<dbReference type="SMART" id="SM00889">
    <property type="entry name" value="EFG_IV"/>
    <property type="match status" value="1"/>
</dbReference>
<dbReference type="InterPro" id="IPR020568">
    <property type="entry name" value="Ribosomal_Su5_D2-typ_SF"/>
</dbReference>
<comment type="caution">
    <text evidence="6">The sequence shown here is derived from an EMBL/GenBank/DDBJ whole genome shotgun (WGS) entry which is preliminary data.</text>
</comment>
<dbReference type="GO" id="GO:0032790">
    <property type="term" value="P:ribosome disassembly"/>
    <property type="evidence" value="ECO:0007669"/>
    <property type="project" value="TreeGrafter"/>
</dbReference>
<keyword evidence="7" id="KW-1185">Reference proteome</keyword>
<dbReference type="GO" id="GO:0006412">
    <property type="term" value="P:translation"/>
    <property type="evidence" value="ECO:0007669"/>
    <property type="project" value="UniProtKB-KW"/>
</dbReference>
<evidence type="ECO:0000313" key="7">
    <source>
        <dbReference type="Proteomes" id="UP000657006"/>
    </source>
</evidence>
<dbReference type="InterPro" id="IPR009000">
    <property type="entry name" value="Transl_B-barrel_sf"/>
</dbReference>
<evidence type="ECO:0000256" key="3">
    <source>
        <dbReference type="ARBA" id="ARBA00023134"/>
    </source>
</evidence>
<accession>A0A926DT49</accession>